<feature type="domain" description="Acylamino-acid-releasing enzyme N-terminal" evidence="3">
    <location>
        <begin position="22"/>
        <end position="72"/>
    </location>
</feature>
<evidence type="ECO:0000259" key="3">
    <source>
        <dbReference type="Pfam" id="PF19283"/>
    </source>
</evidence>
<accession>A0A314LFF7</accession>
<sequence>MCEVAKCHESVLETLAFLGTCFTLDGENIVSVSSSSVDVPAIKYGFLVGKASAEASWSWLDISSPISRCSEKYARALKEKGVEDKVMVFSEDTHAFYRPQCDFENFLNIGAWLKNYCK</sequence>
<comment type="caution">
    <text evidence="4">The sequence shown here is derived from an EMBL/GenBank/DDBJ whole genome shotgun (WGS) entry which is preliminary data.</text>
</comment>
<dbReference type="STRING" id="49451.A0A314LFF7"/>
<dbReference type="SMR" id="A0A314LFF7"/>
<dbReference type="PANTHER" id="PTHR42776">
    <property type="entry name" value="SERINE PEPTIDASE S9 FAMILY MEMBER"/>
    <property type="match status" value="1"/>
</dbReference>
<dbReference type="GO" id="GO:0004252">
    <property type="term" value="F:serine-type endopeptidase activity"/>
    <property type="evidence" value="ECO:0007669"/>
    <property type="project" value="TreeGrafter"/>
</dbReference>
<proteinExistence type="inferred from homology"/>
<dbReference type="Proteomes" id="UP000187609">
    <property type="component" value="Unassembled WGS sequence"/>
</dbReference>
<name>A0A314LFF7_NICAT</name>
<evidence type="ECO:0000256" key="2">
    <source>
        <dbReference type="ARBA" id="ARBA00022801"/>
    </source>
</evidence>
<comment type="similarity">
    <text evidence="1">Belongs to the peptidase S9C family.</text>
</comment>
<protein>
    <submittedName>
        <fullName evidence="4">Acylamino-acid-releasing enzyme</fullName>
    </submittedName>
</protein>
<evidence type="ECO:0000313" key="5">
    <source>
        <dbReference type="Proteomes" id="UP000187609"/>
    </source>
</evidence>
<dbReference type="Gramene" id="OIT39867">
    <property type="protein sequence ID" value="OIT39867"/>
    <property type="gene ID" value="A4A49_07355"/>
</dbReference>
<dbReference type="AlphaFoldDB" id="A0A314LFF7"/>
<dbReference type="InterPro" id="IPR045550">
    <property type="entry name" value="AARE_N"/>
</dbReference>
<keyword evidence="2" id="KW-0378">Hydrolase</keyword>
<evidence type="ECO:0000313" key="4">
    <source>
        <dbReference type="EMBL" id="OIT39867.1"/>
    </source>
</evidence>
<reference evidence="4" key="1">
    <citation type="submission" date="2016-11" db="EMBL/GenBank/DDBJ databases">
        <title>The genome of Nicotiana attenuata.</title>
        <authorList>
            <person name="Xu S."/>
            <person name="Brockmoeller T."/>
            <person name="Gaquerel E."/>
            <person name="Navarro A."/>
            <person name="Kuhl H."/>
            <person name="Gase K."/>
            <person name="Ling Z."/>
            <person name="Zhou W."/>
            <person name="Kreitzer C."/>
            <person name="Stanke M."/>
            <person name="Tang H."/>
            <person name="Lyons E."/>
            <person name="Pandey P."/>
            <person name="Pandey S.P."/>
            <person name="Timmermann B."/>
            <person name="Baldwin I.T."/>
        </authorList>
    </citation>
    <scope>NUCLEOTIDE SEQUENCE [LARGE SCALE GENOMIC DNA]</scope>
    <source>
        <strain evidence="4">UT</strain>
    </source>
</reference>
<dbReference type="Pfam" id="PF19283">
    <property type="entry name" value="APEH_N"/>
    <property type="match status" value="1"/>
</dbReference>
<keyword evidence="5" id="KW-1185">Reference proteome</keyword>
<gene>
    <name evidence="4" type="primary">AARE_1</name>
    <name evidence="4" type="ORF">A4A49_07355</name>
</gene>
<evidence type="ECO:0000256" key="1">
    <source>
        <dbReference type="ARBA" id="ARBA00010040"/>
    </source>
</evidence>
<dbReference type="EMBL" id="MJEQ01000073">
    <property type="protein sequence ID" value="OIT39867.1"/>
    <property type="molecule type" value="Genomic_DNA"/>
</dbReference>
<dbReference type="PANTHER" id="PTHR42776:SF4">
    <property type="entry name" value="ACYLAMINO-ACID-RELEASING ENZYME"/>
    <property type="match status" value="1"/>
</dbReference>
<organism evidence="4 5">
    <name type="scientific">Nicotiana attenuata</name>
    <name type="common">Coyote tobacco</name>
    <dbReference type="NCBI Taxonomy" id="49451"/>
    <lineage>
        <taxon>Eukaryota</taxon>
        <taxon>Viridiplantae</taxon>
        <taxon>Streptophyta</taxon>
        <taxon>Embryophyta</taxon>
        <taxon>Tracheophyta</taxon>
        <taxon>Spermatophyta</taxon>
        <taxon>Magnoliopsida</taxon>
        <taxon>eudicotyledons</taxon>
        <taxon>Gunneridae</taxon>
        <taxon>Pentapetalae</taxon>
        <taxon>asterids</taxon>
        <taxon>lamiids</taxon>
        <taxon>Solanales</taxon>
        <taxon>Solanaceae</taxon>
        <taxon>Nicotianoideae</taxon>
        <taxon>Nicotianeae</taxon>
        <taxon>Nicotiana</taxon>
    </lineage>
</organism>